<organism evidence="2 3">
    <name type="scientific">Sparassis crispa</name>
    <dbReference type="NCBI Taxonomy" id="139825"/>
    <lineage>
        <taxon>Eukaryota</taxon>
        <taxon>Fungi</taxon>
        <taxon>Dikarya</taxon>
        <taxon>Basidiomycota</taxon>
        <taxon>Agaricomycotina</taxon>
        <taxon>Agaricomycetes</taxon>
        <taxon>Polyporales</taxon>
        <taxon>Sparassidaceae</taxon>
        <taxon>Sparassis</taxon>
    </lineage>
</organism>
<dbReference type="RefSeq" id="XP_027619563.1">
    <property type="nucleotide sequence ID" value="XM_027763762.1"/>
</dbReference>
<evidence type="ECO:0000313" key="2">
    <source>
        <dbReference type="EMBL" id="GBE88650.1"/>
    </source>
</evidence>
<dbReference type="AlphaFoldDB" id="A0A401H2R0"/>
<protein>
    <submittedName>
        <fullName evidence="2">Uncharacterized protein</fullName>
    </submittedName>
</protein>
<feature type="compositionally biased region" description="Low complexity" evidence="1">
    <location>
        <begin position="155"/>
        <end position="174"/>
    </location>
</feature>
<dbReference type="GeneID" id="38785567"/>
<sequence length="188" mass="19611">MGPMFGVALPASTDTSSTVEPKSEQTMPQAQVDSIDTQVANDDAEPDTKAPKGTPQPATLRILVGVVQTLQAVISSDLELSSLAHTVTELMMSTDALTKNQLKSEENSSSTQLSEHVSKAVDPAALAELEILRKALNLSLMTNPWTMQTSGIGNASATPAPSPATTVPSTGTSAQLQRPPLAYTKGNP</sequence>
<reference evidence="2 3" key="1">
    <citation type="journal article" date="2018" name="Sci. Rep.">
        <title>Genome sequence of the cauliflower mushroom Sparassis crispa (Hanabiratake) and its association with beneficial usage.</title>
        <authorList>
            <person name="Kiyama R."/>
            <person name="Furutani Y."/>
            <person name="Kawaguchi K."/>
            <person name="Nakanishi T."/>
        </authorList>
    </citation>
    <scope>NUCLEOTIDE SEQUENCE [LARGE SCALE GENOMIC DNA]</scope>
</reference>
<proteinExistence type="predicted"/>
<accession>A0A401H2R0</accession>
<keyword evidence="3" id="KW-1185">Reference proteome</keyword>
<evidence type="ECO:0000313" key="3">
    <source>
        <dbReference type="Proteomes" id="UP000287166"/>
    </source>
</evidence>
<dbReference type="EMBL" id="BFAD01000014">
    <property type="protein sequence ID" value="GBE88650.1"/>
    <property type="molecule type" value="Genomic_DNA"/>
</dbReference>
<feature type="region of interest" description="Disordered" evidence="1">
    <location>
        <begin position="150"/>
        <end position="188"/>
    </location>
</feature>
<dbReference type="Proteomes" id="UP000287166">
    <property type="component" value="Unassembled WGS sequence"/>
</dbReference>
<gene>
    <name evidence="2" type="ORF">SCP_1400550</name>
</gene>
<feature type="compositionally biased region" description="Polar residues" evidence="1">
    <location>
        <begin position="12"/>
        <end position="40"/>
    </location>
</feature>
<name>A0A401H2R0_9APHY</name>
<dbReference type="InParanoid" id="A0A401H2R0"/>
<comment type="caution">
    <text evidence="2">The sequence shown here is derived from an EMBL/GenBank/DDBJ whole genome shotgun (WGS) entry which is preliminary data.</text>
</comment>
<evidence type="ECO:0000256" key="1">
    <source>
        <dbReference type="SAM" id="MobiDB-lite"/>
    </source>
</evidence>
<feature type="region of interest" description="Disordered" evidence="1">
    <location>
        <begin position="1"/>
        <end position="56"/>
    </location>
</feature>